<keyword evidence="2" id="KW-0378">Hydrolase</keyword>
<dbReference type="PANTHER" id="PTHR45786">
    <property type="entry name" value="DNA BINDING PROTEIN-LIKE"/>
    <property type="match status" value="1"/>
</dbReference>
<reference evidence="2" key="1">
    <citation type="submission" date="2020-08" db="EMBL/GenBank/DDBJ databases">
        <title>Multicomponent nature underlies the extraordinary mechanical properties of spider dragline silk.</title>
        <authorList>
            <person name="Kono N."/>
            <person name="Nakamura H."/>
            <person name="Mori M."/>
            <person name="Yoshida Y."/>
            <person name="Ohtoshi R."/>
            <person name="Malay A.D."/>
            <person name="Moran D.A.P."/>
            <person name="Tomita M."/>
            <person name="Numata K."/>
            <person name="Arakawa K."/>
        </authorList>
    </citation>
    <scope>NUCLEOTIDE SEQUENCE</scope>
</reference>
<evidence type="ECO:0000313" key="2">
    <source>
        <dbReference type="EMBL" id="GFS91094.1"/>
    </source>
</evidence>
<evidence type="ECO:0000313" key="3">
    <source>
        <dbReference type="Proteomes" id="UP000887013"/>
    </source>
</evidence>
<comment type="caution">
    <text evidence="2">The sequence shown here is derived from an EMBL/GenBank/DDBJ whole genome shotgun (WGS) entry which is preliminary data.</text>
</comment>
<keyword evidence="2" id="KW-0347">Helicase</keyword>
<dbReference type="OrthoDB" id="6420069at2759"/>
<dbReference type="GO" id="GO:0004386">
    <property type="term" value="F:helicase activity"/>
    <property type="evidence" value="ECO:0007669"/>
    <property type="project" value="UniProtKB-KW"/>
</dbReference>
<feature type="compositionally biased region" description="Basic residues" evidence="1">
    <location>
        <begin position="11"/>
        <end position="22"/>
    </location>
</feature>
<gene>
    <name evidence="2" type="ORF">NPIL_701771</name>
</gene>
<evidence type="ECO:0000256" key="1">
    <source>
        <dbReference type="SAM" id="MobiDB-lite"/>
    </source>
</evidence>
<accession>A0A8X6N2X9</accession>
<feature type="region of interest" description="Disordered" evidence="1">
    <location>
        <begin position="1"/>
        <end position="83"/>
    </location>
</feature>
<dbReference type="PANTHER" id="PTHR45786:SF74">
    <property type="entry name" value="ATP-DEPENDENT DNA HELICASE"/>
    <property type="match status" value="1"/>
</dbReference>
<dbReference type="EMBL" id="BMAW01053462">
    <property type="protein sequence ID" value="GFS91094.1"/>
    <property type="molecule type" value="Genomic_DNA"/>
</dbReference>
<dbReference type="Proteomes" id="UP000887013">
    <property type="component" value="Unassembled WGS sequence"/>
</dbReference>
<feature type="compositionally biased region" description="Polar residues" evidence="1">
    <location>
        <begin position="67"/>
        <end position="77"/>
    </location>
</feature>
<organism evidence="2 3">
    <name type="scientific">Nephila pilipes</name>
    <name type="common">Giant wood spider</name>
    <name type="synonym">Nephila maculata</name>
    <dbReference type="NCBI Taxonomy" id="299642"/>
    <lineage>
        <taxon>Eukaryota</taxon>
        <taxon>Metazoa</taxon>
        <taxon>Ecdysozoa</taxon>
        <taxon>Arthropoda</taxon>
        <taxon>Chelicerata</taxon>
        <taxon>Arachnida</taxon>
        <taxon>Araneae</taxon>
        <taxon>Araneomorphae</taxon>
        <taxon>Entelegynae</taxon>
        <taxon>Araneoidea</taxon>
        <taxon>Nephilidae</taxon>
        <taxon>Nephila</taxon>
    </lineage>
</organism>
<keyword evidence="2" id="KW-0547">Nucleotide-binding</keyword>
<feature type="compositionally biased region" description="Basic and acidic residues" evidence="1">
    <location>
        <begin position="44"/>
        <end position="62"/>
    </location>
</feature>
<keyword evidence="3" id="KW-1185">Reference proteome</keyword>
<name>A0A8X6N2X9_NEPPI</name>
<keyword evidence="2" id="KW-0067">ATP-binding</keyword>
<protein>
    <submittedName>
        <fullName evidence="2">ATP-dependent DNA helicase</fullName>
    </submittedName>
</protein>
<dbReference type="AlphaFoldDB" id="A0A8X6N2X9"/>
<sequence>MPYRKSNLGRNTRKAKSVRRVIAHQTEEERASGNEQSRQRKTQIRAEEAAEQHAAKLEDARFRVRQSRSATSNVLRSQQREHNRLQMAERRQQGKTYQPYNHLALRYNPSEDYGLNRHVLIDTMTTAIDMMPSDTHKIVIQADRTPAGEHVRRFNAPTVDEVAIIIVGDQFQPRDIVLHRRNEPLTKVAETHRCYDVLQYLILFWDAADGYNFSVKMANPVDGEETNKKCSAMNYYSYRLMVQENEDNHILKCRQLFNQYIVDIDAKIETERLIFIRLNQTKLHSE</sequence>
<proteinExistence type="predicted"/>